<evidence type="ECO:0000313" key="2">
    <source>
        <dbReference type="EMBL" id="PMD36541.1"/>
    </source>
</evidence>
<feature type="region of interest" description="Disordered" evidence="1">
    <location>
        <begin position="1"/>
        <end position="41"/>
    </location>
</feature>
<sequence length="148" mass="17003">MAPRGGGQSRGGGRSRDSAKDHNRQPRGQPEATPEQLQAKATYHAWKRNIKNSPQANDTETISALWTGALAILNDDDRDWKQQLPRDLDSDEYYGREHIGTLMSIKSHENGSRTFVDLLREYFSTKFQMPKALRVHFVLWSHMPQIVW</sequence>
<evidence type="ECO:0000256" key="1">
    <source>
        <dbReference type="SAM" id="MobiDB-lite"/>
    </source>
</evidence>
<dbReference type="EMBL" id="KZ613950">
    <property type="protein sequence ID" value="PMD36541.1"/>
    <property type="molecule type" value="Genomic_DNA"/>
</dbReference>
<evidence type="ECO:0000313" key="3">
    <source>
        <dbReference type="Proteomes" id="UP000235786"/>
    </source>
</evidence>
<reference evidence="2 3" key="1">
    <citation type="submission" date="2016-04" db="EMBL/GenBank/DDBJ databases">
        <title>A degradative enzymes factory behind the ericoid mycorrhizal symbiosis.</title>
        <authorList>
            <consortium name="DOE Joint Genome Institute"/>
            <person name="Martino E."/>
            <person name="Morin E."/>
            <person name="Grelet G."/>
            <person name="Kuo A."/>
            <person name="Kohler A."/>
            <person name="Daghino S."/>
            <person name="Barry K."/>
            <person name="Choi C."/>
            <person name="Cichocki N."/>
            <person name="Clum A."/>
            <person name="Copeland A."/>
            <person name="Hainaut M."/>
            <person name="Haridas S."/>
            <person name="Labutti K."/>
            <person name="Lindquist E."/>
            <person name="Lipzen A."/>
            <person name="Khouja H.-R."/>
            <person name="Murat C."/>
            <person name="Ohm R."/>
            <person name="Olson A."/>
            <person name="Spatafora J."/>
            <person name="Veneault-Fourrey C."/>
            <person name="Henrissat B."/>
            <person name="Grigoriev I."/>
            <person name="Martin F."/>
            <person name="Perotto S."/>
        </authorList>
    </citation>
    <scope>NUCLEOTIDE SEQUENCE [LARGE SCALE GENOMIC DNA]</scope>
    <source>
        <strain evidence="2 3">F</strain>
    </source>
</reference>
<gene>
    <name evidence="2" type="ORF">L207DRAFT_636520</name>
</gene>
<organism evidence="2 3">
    <name type="scientific">Hyaloscypha variabilis (strain UAMH 11265 / GT02V1 / F)</name>
    <name type="common">Meliniomyces variabilis</name>
    <dbReference type="NCBI Taxonomy" id="1149755"/>
    <lineage>
        <taxon>Eukaryota</taxon>
        <taxon>Fungi</taxon>
        <taxon>Dikarya</taxon>
        <taxon>Ascomycota</taxon>
        <taxon>Pezizomycotina</taxon>
        <taxon>Leotiomycetes</taxon>
        <taxon>Helotiales</taxon>
        <taxon>Hyaloscyphaceae</taxon>
        <taxon>Hyaloscypha</taxon>
        <taxon>Hyaloscypha variabilis</taxon>
    </lineage>
</organism>
<protein>
    <submittedName>
        <fullName evidence="2">Uncharacterized protein</fullName>
    </submittedName>
</protein>
<feature type="compositionally biased region" description="Basic and acidic residues" evidence="1">
    <location>
        <begin position="14"/>
        <end position="24"/>
    </location>
</feature>
<name>A0A2J6RDF1_HYAVF</name>
<dbReference type="Proteomes" id="UP000235786">
    <property type="component" value="Unassembled WGS sequence"/>
</dbReference>
<accession>A0A2J6RDF1</accession>
<dbReference type="OrthoDB" id="2423195at2759"/>
<proteinExistence type="predicted"/>
<dbReference type="AlphaFoldDB" id="A0A2J6RDF1"/>
<dbReference type="STRING" id="1149755.A0A2J6RDF1"/>
<keyword evidence="3" id="KW-1185">Reference proteome</keyword>
<feature type="compositionally biased region" description="Gly residues" evidence="1">
    <location>
        <begin position="1"/>
        <end position="12"/>
    </location>
</feature>